<evidence type="ECO:0000313" key="1">
    <source>
        <dbReference type="EMBL" id="GBP46755.1"/>
    </source>
</evidence>
<dbReference type="OrthoDB" id="264795at2759"/>
<dbReference type="EMBL" id="BGZK01000488">
    <property type="protein sequence ID" value="GBP46755.1"/>
    <property type="molecule type" value="Genomic_DNA"/>
</dbReference>
<accession>A0A4C1W9E6</accession>
<reference evidence="1 2" key="1">
    <citation type="journal article" date="2019" name="Commun. Biol.">
        <title>The bagworm genome reveals a unique fibroin gene that provides high tensile strength.</title>
        <authorList>
            <person name="Kono N."/>
            <person name="Nakamura H."/>
            <person name="Ohtoshi R."/>
            <person name="Tomita M."/>
            <person name="Numata K."/>
            <person name="Arakawa K."/>
        </authorList>
    </citation>
    <scope>NUCLEOTIDE SEQUENCE [LARGE SCALE GENOMIC DNA]</scope>
</reference>
<name>A0A4C1W9E6_EUMVA</name>
<dbReference type="AlphaFoldDB" id="A0A4C1W9E6"/>
<gene>
    <name evidence="1" type="ORF">EVAR_87009_1</name>
</gene>
<protein>
    <submittedName>
        <fullName evidence="1">Uncharacterized protein</fullName>
    </submittedName>
</protein>
<proteinExistence type="predicted"/>
<comment type="caution">
    <text evidence="1">The sequence shown here is derived from an EMBL/GenBank/DDBJ whole genome shotgun (WGS) entry which is preliminary data.</text>
</comment>
<keyword evidence="2" id="KW-1185">Reference proteome</keyword>
<evidence type="ECO:0000313" key="2">
    <source>
        <dbReference type="Proteomes" id="UP000299102"/>
    </source>
</evidence>
<organism evidence="1 2">
    <name type="scientific">Eumeta variegata</name>
    <name type="common">Bagworm moth</name>
    <name type="synonym">Eumeta japonica</name>
    <dbReference type="NCBI Taxonomy" id="151549"/>
    <lineage>
        <taxon>Eukaryota</taxon>
        <taxon>Metazoa</taxon>
        <taxon>Ecdysozoa</taxon>
        <taxon>Arthropoda</taxon>
        <taxon>Hexapoda</taxon>
        <taxon>Insecta</taxon>
        <taxon>Pterygota</taxon>
        <taxon>Neoptera</taxon>
        <taxon>Endopterygota</taxon>
        <taxon>Lepidoptera</taxon>
        <taxon>Glossata</taxon>
        <taxon>Ditrysia</taxon>
        <taxon>Tineoidea</taxon>
        <taxon>Psychidae</taxon>
        <taxon>Oiketicinae</taxon>
        <taxon>Eumeta</taxon>
    </lineage>
</organism>
<sequence>MLDRNYELDDSGVRDNITVAKGWKEMEENRNGRVGCWREASYGNSYLLDECNSRSCYFTPSIETISDRKALQSTMRWKDTSTDLAAMFPGRYSVVLPTLRRKK</sequence>
<dbReference type="Proteomes" id="UP000299102">
    <property type="component" value="Unassembled WGS sequence"/>
</dbReference>